<gene>
    <name evidence="8" type="ORF">FGIG_12105</name>
</gene>
<accession>A0A504YVT5</accession>
<evidence type="ECO:0000313" key="9">
    <source>
        <dbReference type="Proteomes" id="UP000316759"/>
    </source>
</evidence>
<protein>
    <submittedName>
        <fullName evidence="8">Endoplasmic reticulum membrane protein</fullName>
    </submittedName>
</protein>
<reference evidence="8 9" key="1">
    <citation type="submission" date="2019-04" db="EMBL/GenBank/DDBJ databases">
        <title>Annotation for the trematode Fasciola gigantica.</title>
        <authorList>
            <person name="Choi Y.-J."/>
        </authorList>
    </citation>
    <scope>NUCLEOTIDE SEQUENCE [LARGE SCALE GENOMIC DNA]</scope>
    <source>
        <strain evidence="8">Uganda_cow_1</strain>
    </source>
</reference>
<feature type="transmembrane region" description="Helical" evidence="7">
    <location>
        <begin position="104"/>
        <end position="124"/>
    </location>
</feature>
<sequence>MKIHVITHCLHYTGGSGPFRRYVMASRSGYRVTGTDGSDFRHRERVAPIYNYGPLLKRRIRFVFMLHLCVWILMFIRLLPELCLRFGLKTRLLVEKWPFPQSNLWEYVWCFGSLLPTIFGYLSLNRNRTGLMRISIVGTVVFGLGSVIVGGFQHAFELLQYYETRRPRHLFYGFPLIVIVYIFFSLCIQIHGFSVYFGYNLYYLWSTHTRKLR</sequence>
<feature type="transmembrane region" description="Helical" evidence="7">
    <location>
        <begin position="136"/>
        <end position="156"/>
    </location>
</feature>
<dbReference type="STRING" id="46835.A0A504YVT5"/>
<dbReference type="Proteomes" id="UP000316759">
    <property type="component" value="Unassembled WGS sequence"/>
</dbReference>
<keyword evidence="9" id="KW-1185">Reference proteome</keyword>
<keyword evidence="3 7" id="KW-0812">Transmembrane</keyword>
<evidence type="ECO:0000256" key="6">
    <source>
        <dbReference type="ARBA" id="ARBA00023136"/>
    </source>
</evidence>
<dbReference type="GO" id="GO:0007029">
    <property type="term" value="P:endoplasmic reticulum organization"/>
    <property type="evidence" value="ECO:0007669"/>
    <property type="project" value="InterPro"/>
</dbReference>
<dbReference type="AlphaFoldDB" id="A0A504YVT5"/>
<evidence type="ECO:0000256" key="3">
    <source>
        <dbReference type="ARBA" id="ARBA00022692"/>
    </source>
</evidence>
<name>A0A504YVT5_FASGI</name>
<proteinExistence type="inferred from homology"/>
<dbReference type="PANTHER" id="PTHR20955">
    <property type="entry name" value="PROTEIN JAGUNAL HOMOLOG 1"/>
    <property type="match status" value="1"/>
</dbReference>
<dbReference type="InterPro" id="IPR009787">
    <property type="entry name" value="Jagunal"/>
</dbReference>
<dbReference type="OrthoDB" id="8914197at2759"/>
<comment type="subcellular location">
    <subcellularLocation>
        <location evidence="1">Endoplasmic reticulum membrane</location>
        <topology evidence="1">Multi-pass membrane protein</topology>
    </subcellularLocation>
</comment>
<dbReference type="EMBL" id="SUNJ01004462">
    <property type="protein sequence ID" value="TPP64416.1"/>
    <property type="molecule type" value="Genomic_DNA"/>
</dbReference>
<evidence type="ECO:0000256" key="7">
    <source>
        <dbReference type="SAM" id="Phobius"/>
    </source>
</evidence>
<evidence type="ECO:0000256" key="1">
    <source>
        <dbReference type="ARBA" id="ARBA00004477"/>
    </source>
</evidence>
<comment type="caution">
    <text evidence="8">The sequence shown here is derived from an EMBL/GenBank/DDBJ whole genome shotgun (WGS) entry which is preliminary data.</text>
</comment>
<feature type="transmembrane region" description="Helical" evidence="7">
    <location>
        <begin position="176"/>
        <end position="205"/>
    </location>
</feature>
<comment type="similarity">
    <text evidence="2">Belongs to the jagunal family.</text>
</comment>
<dbReference type="GO" id="GO:0016192">
    <property type="term" value="P:vesicle-mediated transport"/>
    <property type="evidence" value="ECO:0007669"/>
    <property type="project" value="TreeGrafter"/>
</dbReference>
<evidence type="ECO:0000256" key="2">
    <source>
        <dbReference type="ARBA" id="ARBA00008462"/>
    </source>
</evidence>
<evidence type="ECO:0000256" key="5">
    <source>
        <dbReference type="ARBA" id="ARBA00022989"/>
    </source>
</evidence>
<organism evidence="8 9">
    <name type="scientific">Fasciola gigantica</name>
    <name type="common">Giant liver fluke</name>
    <dbReference type="NCBI Taxonomy" id="46835"/>
    <lineage>
        <taxon>Eukaryota</taxon>
        <taxon>Metazoa</taxon>
        <taxon>Spiralia</taxon>
        <taxon>Lophotrochozoa</taxon>
        <taxon>Platyhelminthes</taxon>
        <taxon>Trematoda</taxon>
        <taxon>Digenea</taxon>
        <taxon>Plagiorchiida</taxon>
        <taxon>Echinostomata</taxon>
        <taxon>Echinostomatoidea</taxon>
        <taxon>Fasciolidae</taxon>
        <taxon>Fasciola</taxon>
    </lineage>
</organism>
<dbReference type="PANTHER" id="PTHR20955:SF1">
    <property type="entry name" value="PROTEIN JAGUNAL HOMOLOG 1"/>
    <property type="match status" value="1"/>
</dbReference>
<evidence type="ECO:0000256" key="4">
    <source>
        <dbReference type="ARBA" id="ARBA00022824"/>
    </source>
</evidence>
<dbReference type="Pfam" id="PF07086">
    <property type="entry name" value="Jagunal"/>
    <property type="match status" value="1"/>
</dbReference>
<keyword evidence="6 7" id="KW-0472">Membrane</keyword>
<feature type="transmembrane region" description="Helical" evidence="7">
    <location>
        <begin position="62"/>
        <end position="79"/>
    </location>
</feature>
<keyword evidence="5 7" id="KW-1133">Transmembrane helix</keyword>
<evidence type="ECO:0000313" key="8">
    <source>
        <dbReference type="EMBL" id="TPP64416.1"/>
    </source>
</evidence>
<dbReference type="GO" id="GO:0005789">
    <property type="term" value="C:endoplasmic reticulum membrane"/>
    <property type="evidence" value="ECO:0007669"/>
    <property type="project" value="UniProtKB-SubCell"/>
</dbReference>
<keyword evidence="4" id="KW-0256">Endoplasmic reticulum</keyword>